<dbReference type="AlphaFoldDB" id="X1M2A1"/>
<dbReference type="InterPro" id="IPR027417">
    <property type="entry name" value="P-loop_NTPase"/>
</dbReference>
<accession>X1M2A1</accession>
<protein>
    <recommendedName>
        <fullName evidence="4">ABC transporter domain-containing protein</fullName>
    </recommendedName>
</protein>
<dbReference type="GO" id="GO:0016887">
    <property type="term" value="F:ATP hydrolysis activity"/>
    <property type="evidence" value="ECO:0007669"/>
    <property type="project" value="InterPro"/>
</dbReference>
<dbReference type="InterPro" id="IPR051120">
    <property type="entry name" value="ABC_AA/LPS_Transport"/>
</dbReference>
<dbReference type="InterPro" id="IPR003593">
    <property type="entry name" value="AAA+_ATPase"/>
</dbReference>
<name>X1M2A1_9ZZZZ</name>
<evidence type="ECO:0000256" key="1">
    <source>
        <dbReference type="ARBA" id="ARBA00022448"/>
    </source>
</evidence>
<keyword evidence="2" id="KW-0547">Nucleotide-binding</keyword>
<dbReference type="SMART" id="SM00382">
    <property type="entry name" value="AAA"/>
    <property type="match status" value="1"/>
</dbReference>
<dbReference type="Pfam" id="PF00005">
    <property type="entry name" value="ABC_tran"/>
    <property type="match status" value="1"/>
</dbReference>
<dbReference type="PANTHER" id="PTHR45772:SF9">
    <property type="entry name" value="CONSERVED COMPONENT OF ABC TRANSPORTER FOR NATURAL AMINO ACIDS"/>
    <property type="match status" value="1"/>
</dbReference>
<evidence type="ECO:0000256" key="3">
    <source>
        <dbReference type="ARBA" id="ARBA00022840"/>
    </source>
</evidence>
<feature type="non-terminal residue" evidence="5">
    <location>
        <position position="215"/>
    </location>
</feature>
<dbReference type="GO" id="GO:0005886">
    <property type="term" value="C:plasma membrane"/>
    <property type="evidence" value="ECO:0007669"/>
    <property type="project" value="TreeGrafter"/>
</dbReference>
<proteinExistence type="predicted"/>
<dbReference type="PANTHER" id="PTHR45772">
    <property type="entry name" value="CONSERVED COMPONENT OF ABC TRANSPORTER FOR NATURAL AMINO ACIDS-RELATED"/>
    <property type="match status" value="1"/>
</dbReference>
<dbReference type="Gene3D" id="3.40.50.300">
    <property type="entry name" value="P-loop containing nucleotide triphosphate hydrolases"/>
    <property type="match status" value="1"/>
</dbReference>
<dbReference type="PROSITE" id="PS00211">
    <property type="entry name" value="ABC_TRANSPORTER_1"/>
    <property type="match status" value="1"/>
</dbReference>
<feature type="domain" description="ABC transporter" evidence="4">
    <location>
        <begin position="4"/>
        <end position="215"/>
    </location>
</feature>
<sequence length="215" mass="23792">MEVLKTEGLCMSFGGVLALCNVPLRVEKGERLVIIGPNGAGKTTLFSVLDGQLKATAGQIYFFGQEITHVPGYRRAHRGISRSFQLTTLFMNLTILENTLLALQGTKQSRFQILRPITAYKHLYNKAQALLDPMELWEKRNDQVHAISYGDQRKLEIALGLASEPRLLLLDEPSTGLTSAERADVTSRIRNLGADITVIVATHDMDLAFGVAQRI</sequence>
<dbReference type="GO" id="GO:0005524">
    <property type="term" value="F:ATP binding"/>
    <property type="evidence" value="ECO:0007669"/>
    <property type="project" value="UniProtKB-KW"/>
</dbReference>
<dbReference type="SUPFAM" id="SSF52540">
    <property type="entry name" value="P-loop containing nucleoside triphosphate hydrolases"/>
    <property type="match status" value="1"/>
</dbReference>
<keyword evidence="1" id="KW-0813">Transport</keyword>
<evidence type="ECO:0000259" key="4">
    <source>
        <dbReference type="PROSITE" id="PS50893"/>
    </source>
</evidence>
<dbReference type="InterPro" id="IPR003439">
    <property type="entry name" value="ABC_transporter-like_ATP-bd"/>
</dbReference>
<dbReference type="PROSITE" id="PS50893">
    <property type="entry name" value="ABC_TRANSPORTER_2"/>
    <property type="match status" value="1"/>
</dbReference>
<reference evidence="5" key="1">
    <citation type="journal article" date="2014" name="Front. Microbiol.">
        <title>High frequency of phylogenetically diverse reductive dehalogenase-homologous genes in deep subseafloor sedimentary metagenomes.</title>
        <authorList>
            <person name="Kawai M."/>
            <person name="Futagami T."/>
            <person name="Toyoda A."/>
            <person name="Takaki Y."/>
            <person name="Nishi S."/>
            <person name="Hori S."/>
            <person name="Arai W."/>
            <person name="Tsubouchi T."/>
            <person name="Morono Y."/>
            <person name="Uchiyama I."/>
            <person name="Ito T."/>
            <person name="Fujiyama A."/>
            <person name="Inagaki F."/>
            <person name="Takami H."/>
        </authorList>
    </citation>
    <scope>NUCLEOTIDE SEQUENCE</scope>
    <source>
        <strain evidence="5">Expedition CK06-06</strain>
    </source>
</reference>
<keyword evidence="3" id="KW-0067">ATP-binding</keyword>
<organism evidence="5">
    <name type="scientific">marine sediment metagenome</name>
    <dbReference type="NCBI Taxonomy" id="412755"/>
    <lineage>
        <taxon>unclassified sequences</taxon>
        <taxon>metagenomes</taxon>
        <taxon>ecological metagenomes</taxon>
    </lineage>
</organism>
<gene>
    <name evidence="5" type="ORF">S06H3_15726</name>
</gene>
<dbReference type="InterPro" id="IPR017871">
    <property type="entry name" value="ABC_transporter-like_CS"/>
</dbReference>
<evidence type="ECO:0000256" key="2">
    <source>
        <dbReference type="ARBA" id="ARBA00022741"/>
    </source>
</evidence>
<comment type="caution">
    <text evidence="5">The sequence shown here is derived from an EMBL/GenBank/DDBJ whole genome shotgun (WGS) entry which is preliminary data.</text>
</comment>
<evidence type="ECO:0000313" key="5">
    <source>
        <dbReference type="EMBL" id="GAI12206.1"/>
    </source>
</evidence>
<dbReference type="EMBL" id="BARV01007748">
    <property type="protein sequence ID" value="GAI12206.1"/>
    <property type="molecule type" value="Genomic_DNA"/>
</dbReference>